<dbReference type="GO" id="GO:0004035">
    <property type="term" value="F:alkaline phosphatase activity"/>
    <property type="evidence" value="ECO:0007669"/>
    <property type="project" value="UniProtKB-EC"/>
</dbReference>
<dbReference type="EMBL" id="CP159485">
    <property type="protein sequence ID" value="XCI28695.1"/>
    <property type="molecule type" value="Genomic_DNA"/>
</dbReference>
<dbReference type="Gene3D" id="3.40.720.10">
    <property type="entry name" value="Alkaline Phosphatase, subunit A"/>
    <property type="match status" value="1"/>
</dbReference>
<comment type="similarity">
    <text evidence="1 9">Belongs to the alkaline phosphatase family.</text>
</comment>
<proteinExistence type="inferred from homology"/>
<dbReference type="InterPro" id="IPR018299">
    <property type="entry name" value="Alkaline_phosphatase_AS"/>
</dbReference>
<organism evidence="11">
    <name type="scientific">Proteinivorax hydrogeniformans</name>
    <dbReference type="NCBI Taxonomy" id="1826727"/>
    <lineage>
        <taxon>Bacteria</taxon>
        <taxon>Bacillati</taxon>
        <taxon>Bacillota</taxon>
        <taxon>Clostridia</taxon>
        <taxon>Eubacteriales</taxon>
        <taxon>Proteinivoracaceae</taxon>
        <taxon>Proteinivorax</taxon>
    </lineage>
</organism>
<comment type="cofactor">
    <cofactor evidence="8">
        <name>Mg(2+)</name>
        <dbReference type="ChEBI" id="CHEBI:18420"/>
    </cofactor>
    <text evidence="8">Binds 1 Mg(2+) ion.</text>
</comment>
<feature type="binding site" evidence="8">
    <location>
        <position position="279"/>
    </location>
    <ligand>
        <name>Zn(2+)</name>
        <dbReference type="ChEBI" id="CHEBI:29105"/>
        <label>2</label>
    </ligand>
</feature>
<evidence type="ECO:0000256" key="6">
    <source>
        <dbReference type="ARBA" id="ARBA00022842"/>
    </source>
</evidence>
<evidence type="ECO:0000256" key="10">
    <source>
        <dbReference type="SAM" id="SignalP"/>
    </source>
</evidence>
<protein>
    <submittedName>
        <fullName evidence="11">Alkaline phosphatase</fullName>
        <ecNumber evidence="11">3.1.3.1</ecNumber>
    </submittedName>
</protein>
<accession>A0AAU8HTR8</accession>
<feature type="binding site" evidence="8">
    <location>
        <position position="150"/>
    </location>
    <ligand>
        <name>Mg(2+)</name>
        <dbReference type="ChEBI" id="CHEBI:18420"/>
    </ligand>
</feature>
<evidence type="ECO:0000256" key="2">
    <source>
        <dbReference type="ARBA" id="ARBA00022553"/>
    </source>
</evidence>
<dbReference type="AlphaFoldDB" id="A0AAU8HTR8"/>
<feature type="binding site" evidence="8">
    <location>
        <position position="148"/>
    </location>
    <ligand>
        <name>Mg(2+)</name>
        <dbReference type="ChEBI" id="CHEBI:18420"/>
    </ligand>
</feature>
<feature type="binding site" evidence="8">
    <location>
        <position position="321"/>
    </location>
    <ligand>
        <name>Zn(2+)</name>
        <dbReference type="ChEBI" id="CHEBI:29105"/>
        <label>2</label>
    </ligand>
</feature>
<keyword evidence="10" id="KW-0732">Signal</keyword>
<dbReference type="PANTHER" id="PTHR11596">
    <property type="entry name" value="ALKALINE PHOSPHATASE"/>
    <property type="match status" value="1"/>
</dbReference>
<dbReference type="InterPro" id="IPR017850">
    <property type="entry name" value="Alkaline_phosphatase_core_sf"/>
</dbReference>
<keyword evidence="4 11" id="KW-0378">Hydrolase</keyword>
<feature type="binding site" evidence="8">
    <location>
        <position position="53"/>
    </location>
    <ligand>
        <name>Mg(2+)</name>
        <dbReference type="ChEBI" id="CHEBI:18420"/>
    </ligand>
</feature>
<reference evidence="11" key="1">
    <citation type="journal article" date="2018" name="Antonie Van Leeuwenhoek">
        <title>Proteinivorax hydrogeniformans sp. nov., an anaerobic, haloalkaliphilic bacterium fermenting proteinaceous compounds with high hydrogen production.</title>
        <authorList>
            <person name="Boltyanskaya Y."/>
            <person name="Detkova E."/>
            <person name="Pimenov N."/>
            <person name="Kevbrin V."/>
        </authorList>
    </citation>
    <scope>NUCLEOTIDE SEQUENCE</scope>
    <source>
        <strain evidence="11">Z-710</strain>
    </source>
</reference>
<keyword evidence="2" id="KW-0597">Phosphoprotein</keyword>
<sequence length="482" mass="52732">MKKLLICLIIVFLLALPIGCGPQAGDSNDGGNGEQQGQEQAQVPQNVIVMIADGMGTGQLEIARLFEHGKEGELFMETLPHLALARTYSADFKVTDSGAAGTALATGNKTNNGMIGVGPDGEELVSILDVFQEQGKTVGVVSTNTVTDATPAAYVSKVEHRSGQDEIARQIFEGRYPIALGGGENFFLPENQDGEDLLAAFEEEGYEIVKSKDELANVETNADTKVLGLFHPSFMNYVADREVLDSEEPSLLEMSQKAIEIASQNEDGFFLMLEGARVDHASHAADFGGIWREMIDFDVAVEYVINWAEEHGDTLVVVKSDHETMGVAATEVMDIDALKSIEVSPEYMAQQMEIDPSTNNYTTESVRQVFEEYANIRLSDEEIAEFQDNVWDGDDPEGRLHLEYLVGWEIGSIIAHHYNAGVIHRDIREKSKSTGGHTANTVPVFAYGVGAENFDGMLNNIEIPKMIVEIAGYEFNLPPEDN</sequence>
<gene>
    <name evidence="11" type="ORF">PRVXH_002666</name>
</gene>
<feature type="chain" id="PRO_5043616655" evidence="10">
    <location>
        <begin position="25"/>
        <end position="482"/>
    </location>
</feature>
<evidence type="ECO:0000256" key="5">
    <source>
        <dbReference type="ARBA" id="ARBA00022833"/>
    </source>
</evidence>
<reference evidence="11" key="2">
    <citation type="submission" date="2024-06" db="EMBL/GenBank/DDBJ databases">
        <authorList>
            <person name="Petrova K.O."/>
            <person name="Toshchakov S.V."/>
            <person name="Boltjanskaja Y.V."/>
            <person name="Kevbrin V.V."/>
        </authorList>
    </citation>
    <scope>NUCLEOTIDE SEQUENCE</scope>
    <source>
        <strain evidence="11">Z-710</strain>
    </source>
</reference>
<comment type="cofactor">
    <cofactor evidence="8">
        <name>Zn(2+)</name>
        <dbReference type="ChEBI" id="CHEBI:29105"/>
    </cofactor>
    <text evidence="8">Binds 2 Zn(2+) ions.</text>
</comment>
<dbReference type="SUPFAM" id="SSF53649">
    <property type="entry name" value="Alkaline phosphatase-like"/>
    <property type="match status" value="1"/>
</dbReference>
<evidence type="ECO:0000256" key="8">
    <source>
        <dbReference type="PIRSR" id="PIRSR601952-2"/>
    </source>
</evidence>
<dbReference type="EC" id="3.1.3.1" evidence="11"/>
<evidence type="ECO:0000256" key="3">
    <source>
        <dbReference type="ARBA" id="ARBA00022723"/>
    </source>
</evidence>
<name>A0AAU8HTR8_9FIRM</name>
<keyword evidence="3 8" id="KW-0479">Metal-binding</keyword>
<evidence type="ECO:0000313" key="11">
    <source>
        <dbReference type="EMBL" id="XCI28695.1"/>
    </source>
</evidence>
<feature type="binding site" evidence="8">
    <location>
        <position position="437"/>
    </location>
    <ligand>
        <name>Zn(2+)</name>
        <dbReference type="ChEBI" id="CHEBI:29105"/>
        <label>2</label>
    </ligand>
</feature>
<keyword evidence="5 8" id="KW-0862">Zinc</keyword>
<evidence type="ECO:0000256" key="7">
    <source>
        <dbReference type="PIRSR" id="PIRSR601952-1"/>
    </source>
</evidence>
<evidence type="ECO:0000256" key="4">
    <source>
        <dbReference type="ARBA" id="ARBA00022801"/>
    </source>
</evidence>
<dbReference type="GO" id="GO:0046872">
    <property type="term" value="F:metal ion binding"/>
    <property type="evidence" value="ECO:0007669"/>
    <property type="project" value="UniProtKB-KW"/>
</dbReference>
<feature type="active site" description="Phosphoserine intermediate" evidence="7">
    <location>
        <position position="97"/>
    </location>
</feature>
<evidence type="ECO:0000256" key="9">
    <source>
        <dbReference type="RuleBase" id="RU003946"/>
    </source>
</evidence>
<dbReference type="PRINTS" id="PR00113">
    <property type="entry name" value="ALKPHPHTASE"/>
</dbReference>
<feature type="binding site" evidence="8">
    <location>
        <position position="274"/>
    </location>
    <ligand>
        <name>Mg(2+)</name>
        <dbReference type="ChEBI" id="CHEBI:18420"/>
    </ligand>
</feature>
<feature type="binding site" evidence="8">
    <location>
        <position position="53"/>
    </location>
    <ligand>
        <name>Zn(2+)</name>
        <dbReference type="ChEBI" id="CHEBI:29105"/>
        <label>2</label>
    </ligand>
</feature>
<dbReference type="Gene3D" id="1.10.60.40">
    <property type="match status" value="1"/>
</dbReference>
<dbReference type="InterPro" id="IPR001952">
    <property type="entry name" value="Alkaline_phosphatase"/>
</dbReference>
<keyword evidence="6 8" id="KW-0460">Magnesium</keyword>
<dbReference type="SMART" id="SM00098">
    <property type="entry name" value="alkPPc"/>
    <property type="match status" value="1"/>
</dbReference>
<feature type="signal peptide" evidence="10">
    <location>
        <begin position="1"/>
        <end position="24"/>
    </location>
</feature>
<dbReference type="CDD" id="cd16012">
    <property type="entry name" value="ALP"/>
    <property type="match status" value="1"/>
</dbReference>
<dbReference type="PROSITE" id="PS00123">
    <property type="entry name" value="ALKALINE_PHOSPHATASE"/>
    <property type="match status" value="1"/>
</dbReference>
<dbReference type="Pfam" id="PF00245">
    <property type="entry name" value="Alk_phosphatase"/>
    <property type="match status" value="1"/>
</dbReference>
<feature type="binding site" evidence="8">
    <location>
        <position position="322"/>
    </location>
    <ligand>
        <name>Zn(2+)</name>
        <dbReference type="ChEBI" id="CHEBI:29105"/>
        <label>2</label>
    </ligand>
</feature>
<evidence type="ECO:0000256" key="1">
    <source>
        <dbReference type="ARBA" id="ARBA00005984"/>
    </source>
</evidence>
<feature type="binding site" evidence="8">
    <location>
        <position position="283"/>
    </location>
    <ligand>
        <name>Zn(2+)</name>
        <dbReference type="ChEBI" id="CHEBI:29105"/>
        <label>2</label>
    </ligand>
</feature>
<dbReference type="PANTHER" id="PTHR11596:SF5">
    <property type="entry name" value="ALKALINE PHOSPHATASE"/>
    <property type="match status" value="1"/>
</dbReference>
<dbReference type="RefSeq" id="WP_353893247.1">
    <property type="nucleotide sequence ID" value="NZ_CP159485.1"/>
</dbReference>